<dbReference type="Gene3D" id="1.10.10.10">
    <property type="entry name" value="Winged helix-like DNA-binding domain superfamily/Winged helix DNA-binding domain"/>
    <property type="match status" value="1"/>
</dbReference>
<dbReference type="InterPro" id="IPR015648">
    <property type="entry name" value="Transcrpt_fac_DP"/>
</dbReference>
<evidence type="ECO:0000256" key="1">
    <source>
        <dbReference type="ARBA" id="ARBA00004123"/>
    </source>
</evidence>
<dbReference type="InterPro" id="IPR036388">
    <property type="entry name" value="WH-like_DNA-bd_sf"/>
</dbReference>
<dbReference type="GeneID" id="106672431"/>
<dbReference type="FunFam" id="1.10.10.10:FF:000047">
    <property type="entry name" value="Transcription factor"/>
    <property type="match status" value="1"/>
</dbReference>
<dbReference type="InterPro" id="IPR038168">
    <property type="entry name" value="TF_DP_C_sf"/>
</dbReference>
<keyword evidence="5 7" id="KW-0804">Transcription</keyword>
<name>A0A8I6S9E6_CIMLE</name>
<dbReference type="InterPro" id="IPR037241">
    <property type="entry name" value="E2F-DP_heterodim"/>
</dbReference>
<dbReference type="Gene3D" id="1.20.140.80">
    <property type="entry name" value="Transcription factor DP"/>
    <property type="match status" value="1"/>
</dbReference>
<accession>A0A8I6S9E6</accession>
<dbReference type="GO" id="GO:0051726">
    <property type="term" value="P:regulation of cell cycle"/>
    <property type="evidence" value="ECO:0007669"/>
    <property type="project" value="InterPro"/>
</dbReference>
<evidence type="ECO:0000256" key="2">
    <source>
        <dbReference type="ARBA" id="ARBA00010940"/>
    </source>
</evidence>
<evidence type="ECO:0000256" key="4">
    <source>
        <dbReference type="ARBA" id="ARBA00023125"/>
    </source>
</evidence>
<dbReference type="CDD" id="cd14458">
    <property type="entry name" value="DP_DD"/>
    <property type="match status" value="1"/>
</dbReference>
<dbReference type="InterPro" id="IPR003316">
    <property type="entry name" value="E2F_WHTH_DNA-bd_dom"/>
</dbReference>
<dbReference type="InterPro" id="IPR036390">
    <property type="entry name" value="WH_DNA-bd_sf"/>
</dbReference>
<evidence type="ECO:0000256" key="6">
    <source>
        <dbReference type="ARBA" id="ARBA00023242"/>
    </source>
</evidence>
<dbReference type="GO" id="GO:0005634">
    <property type="term" value="C:nucleus"/>
    <property type="evidence" value="ECO:0007669"/>
    <property type="project" value="UniProtKB-SubCell"/>
</dbReference>
<dbReference type="SUPFAM" id="SSF144074">
    <property type="entry name" value="E2F-DP heterodimerization region"/>
    <property type="match status" value="1"/>
</dbReference>
<evidence type="ECO:0000256" key="7">
    <source>
        <dbReference type="RuleBase" id="RU003796"/>
    </source>
</evidence>
<reference evidence="11" key="1">
    <citation type="submission" date="2022-01" db="UniProtKB">
        <authorList>
            <consortium name="EnsemblMetazoa"/>
        </authorList>
    </citation>
    <scope>IDENTIFICATION</scope>
</reference>
<dbReference type="SMART" id="SM01138">
    <property type="entry name" value="DP"/>
    <property type="match status" value="1"/>
</dbReference>
<dbReference type="AlphaFoldDB" id="A0A8I6S9E6"/>
<sequence>MSQPTGTFNFVIHDKNGNPQYIKVQKSQAKSGKPETVKIVAPKPTTTTAQVINTSGATIIPGSQILRTVKLQGKSARQFVTLPVQTPVQSVIKQERSTVQTTTPKSIQITSPQQLTIVPQQNNIKTYYVTPVIETNGNKKRIDEAEYNELFNAVFSFADRSQYQQNVKRRKTEKGGKGLRHFSMKVCEKVKMKGLTSYNEVADELVSEFTDPKHIPNSVDQQYDQKNIRRRVYDALNVLMAMNIISKEKKEIRWLGLPTTSAQENDSLQNEKKQVAERIRTKTQYLNELILQQILYKSVIQRNYELEKVRGPPVPNSAIQLPFIVVNSDKKTIIDCSITNDKSEYLFVFNDKFKITDDFDVLKQIGLTHGLEDGTISRSNIEKLKTLVPKNLEKYIDKMVIDAANRGEANTPSQNDGEHIFGNLPLEDCIEDSAGTSADGYTNMEDAGVLESDEESNISTDIEIN</sequence>
<dbReference type="KEGG" id="clec:106672431"/>
<evidence type="ECO:0000256" key="5">
    <source>
        <dbReference type="ARBA" id="ARBA00023163"/>
    </source>
</evidence>
<dbReference type="PANTHER" id="PTHR12548:SF9">
    <property type="entry name" value="TRANSCRIPTION FACTOR DP"/>
    <property type="match status" value="1"/>
</dbReference>
<dbReference type="EnsemblMetazoa" id="XM_014403862.2">
    <property type="protein sequence ID" value="XP_014259348.1"/>
    <property type="gene ID" value="LOC106672431"/>
</dbReference>
<comment type="similarity">
    <text evidence="2 7">Belongs to the E2F/DP family.</text>
</comment>
<dbReference type="GO" id="GO:0000977">
    <property type="term" value="F:RNA polymerase II transcription regulatory region sequence-specific DNA binding"/>
    <property type="evidence" value="ECO:0007669"/>
    <property type="project" value="TreeGrafter"/>
</dbReference>
<dbReference type="GO" id="GO:0000981">
    <property type="term" value="F:DNA-binding transcription factor activity, RNA polymerase II-specific"/>
    <property type="evidence" value="ECO:0007669"/>
    <property type="project" value="TreeGrafter"/>
</dbReference>
<dbReference type="RefSeq" id="XP_014259348.1">
    <property type="nucleotide sequence ID" value="XM_014403862.2"/>
</dbReference>
<keyword evidence="3 7" id="KW-0805">Transcription regulation</keyword>
<keyword evidence="4 7" id="KW-0238">DNA-binding</keyword>
<dbReference type="GO" id="GO:0005667">
    <property type="term" value="C:transcription regulator complex"/>
    <property type="evidence" value="ECO:0007669"/>
    <property type="project" value="InterPro"/>
</dbReference>
<dbReference type="Proteomes" id="UP000494040">
    <property type="component" value="Unassembled WGS sequence"/>
</dbReference>
<dbReference type="CTD" id="13450"/>
<keyword evidence="6 7" id="KW-0539">Nucleus</keyword>
<feature type="domain" description="Transcription factor DP C-terminal" evidence="9">
    <location>
        <begin position="263"/>
        <end position="407"/>
    </location>
</feature>
<evidence type="ECO:0000259" key="9">
    <source>
        <dbReference type="SMART" id="SM01138"/>
    </source>
</evidence>
<dbReference type="Pfam" id="PF02319">
    <property type="entry name" value="WHD_E2F_TDP"/>
    <property type="match status" value="1"/>
</dbReference>
<dbReference type="SMART" id="SM01372">
    <property type="entry name" value="E2F_TDP"/>
    <property type="match status" value="1"/>
</dbReference>
<dbReference type="OrthoDB" id="552115at2759"/>
<comment type="subcellular location">
    <subcellularLocation>
        <location evidence="1 7">Nucleus</location>
    </subcellularLocation>
</comment>
<dbReference type="SUPFAM" id="SSF46785">
    <property type="entry name" value="Winged helix' DNA-binding domain"/>
    <property type="match status" value="1"/>
</dbReference>
<organism evidence="11 12">
    <name type="scientific">Cimex lectularius</name>
    <name type="common">Bed bug</name>
    <name type="synonym">Acanthia lectularia</name>
    <dbReference type="NCBI Taxonomy" id="79782"/>
    <lineage>
        <taxon>Eukaryota</taxon>
        <taxon>Metazoa</taxon>
        <taxon>Ecdysozoa</taxon>
        <taxon>Arthropoda</taxon>
        <taxon>Hexapoda</taxon>
        <taxon>Insecta</taxon>
        <taxon>Pterygota</taxon>
        <taxon>Neoptera</taxon>
        <taxon>Paraneoptera</taxon>
        <taxon>Hemiptera</taxon>
        <taxon>Heteroptera</taxon>
        <taxon>Panheteroptera</taxon>
        <taxon>Cimicomorpha</taxon>
        <taxon>Cimicidae</taxon>
        <taxon>Cimex</taxon>
    </lineage>
</organism>
<evidence type="ECO:0000256" key="3">
    <source>
        <dbReference type="ARBA" id="ARBA00023015"/>
    </source>
</evidence>
<proteinExistence type="inferred from homology"/>
<dbReference type="InterPro" id="IPR014889">
    <property type="entry name" value="Transc_factor_DP_C"/>
</dbReference>
<evidence type="ECO:0000313" key="11">
    <source>
        <dbReference type="EnsemblMetazoa" id="XP_014259348.1"/>
    </source>
</evidence>
<dbReference type="Pfam" id="PF08781">
    <property type="entry name" value="DP"/>
    <property type="match status" value="1"/>
</dbReference>
<feature type="region of interest" description="Disordered" evidence="8">
    <location>
        <begin position="435"/>
        <end position="465"/>
    </location>
</feature>
<evidence type="ECO:0000259" key="10">
    <source>
        <dbReference type="SMART" id="SM01372"/>
    </source>
</evidence>
<evidence type="ECO:0000313" key="12">
    <source>
        <dbReference type="Proteomes" id="UP000494040"/>
    </source>
</evidence>
<evidence type="ECO:0000256" key="8">
    <source>
        <dbReference type="SAM" id="MobiDB-lite"/>
    </source>
</evidence>
<dbReference type="PANTHER" id="PTHR12548">
    <property type="entry name" value="TRANSCRIPTION FACTOR DP"/>
    <property type="match status" value="1"/>
</dbReference>
<evidence type="ECO:0008006" key="13">
    <source>
        <dbReference type="Google" id="ProtNLM"/>
    </source>
</evidence>
<feature type="domain" description="E2F/DP family winged-helix DNA-binding" evidence="10">
    <location>
        <begin position="174"/>
        <end position="256"/>
    </location>
</feature>
<protein>
    <recommendedName>
        <fullName evidence="13">Transcription factor Dp-1</fullName>
    </recommendedName>
</protein>
<keyword evidence="12" id="KW-1185">Reference proteome</keyword>